<dbReference type="Gene3D" id="2.60.110.10">
    <property type="entry name" value="Thaumatin"/>
    <property type="match status" value="1"/>
</dbReference>
<feature type="region of interest" description="Disordered" evidence="1">
    <location>
        <begin position="404"/>
        <end position="435"/>
    </location>
</feature>
<evidence type="ECO:0000256" key="1">
    <source>
        <dbReference type="SAM" id="MobiDB-lite"/>
    </source>
</evidence>
<reference evidence="3" key="1">
    <citation type="submission" date="2021-04" db="EMBL/GenBank/DDBJ databases">
        <title>Dactylosporangium aurantiacum NRRL B-8018 full assembly.</title>
        <authorList>
            <person name="Hartkoorn R.C."/>
            <person name="Beaudoing E."/>
            <person name="Hot D."/>
        </authorList>
    </citation>
    <scope>NUCLEOTIDE SEQUENCE</scope>
    <source>
        <strain evidence="3">NRRL B-8018</strain>
    </source>
</reference>
<protein>
    <submittedName>
        <fullName evidence="3">Ricin-type beta-trefoil lectin domain protein</fullName>
    </submittedName>
</protein>
<sequence length="562" mass="59145">MLLRALSRRSLSVRFRTKVLGALAALAVAVPVGISAMPSASALGPNLLPFTVKNTTGRADAVYLYVLGVNLTTGRLGYVNAGGTFTNWAAGSNPPSPAPDVAIAGPANGASTTIQLPKNLSGRVYMSLGQKLKFFLTPDGLVQPAPWSASDPNHDILFDWSEFTYNDAGLWLNSSQVDMFAVPHEVSVTGGNGVTTRTGAPVANGRQNVINQVKAQPGWGNTVVTRADGTVLRVLAPGKAADAGLFSATYLDPYITNAWNAYTSKTLTVVPFTDQPGVKYFGRTNGTVMTFTNGSGQQVASFNKPSTSNVWGCDGALGAPNDQVVGPIARTLCAALHRGTLGTIDTQPGGGAADFYKSSLTNHYSRIIHANMADGKAYGFAFDDVQNQESLVHSGDPRSAGITLSPFVGGTTPPTTTPTTTAPTTKPPTTQPPAGNVSAIASDWHGKCIDVPNWNFNDGQRLIVWNCTGGTNQRWTWVDGTLRTENNKCMDVAWGSTANGAAIQIANCSGNPAQQFVLSAAGDLVNPQANKCVDIAGWNPNNDAVLHLWECTGGANQKWHRV</sequence>
<dbReference type="Pfam" id="PF16483">
    <property type="entry name" value="Glyco_hydro_64"/>
    <property type="match status" value="1"/>
</dbReference>
<dbReference type="PROSITE" id="PS50231">
    <property type="entry name" value="RICIN_B_LECTIN"/>
    <property type="match status" value="1"/>
</dbReference>
<dbReference type="PANTHER" id="PTHR38165">
    <property type="match status" value="1"/>
</dbReference>
<name>A0A9Q9MMU2_9ACTN</name>
<feature type="compositionally biased region" description="Low complexity" evidence="1">
    <location>
        <begin position="411"/>
        <end position="424"/>
    </location>
</feature>
<evidence type="ECO:0000313" key="4">
    <source>
        <dbReference type="Proteomes" id="UP001058003"/>
    </source>
</evidence>
<dbReference type="PANTHER" id="PTHR38165:SF1">
    <property type="entry name" value="GLUCANASE B"/>
    <property type="match status" value="1"/>
</dbReference>
<gene>
    <name evidence="3" type="ORF">Daura_01990</name>
</gene>
<dbReference type="Gene3D" id="3.30.920.50">
    <property type="entry name" value="Beta-1,3-glucanase, C-terminal domain"/>
    <property type="match status" value="1"/>
</dbReference>
<evidence type="ECO:0000313" key="3">
    <source>
        <dbReference type="EMBL" id="UWZ55077.1"/>
    </source>
</evidence>
<dbReference type="InterPro" id="IPR032477">
    <property type="entry name" value="Glyco_hydro_64"/>
</dbReference>
<dbReference type="SUPFAM" id="SSF50370">
    <property type="entry name" value="Ricin B-like lectins"/>
    <property type="match status" value="1"/>
</dbReference>
<dbReference type="AlphaFoldDB" id="A0A9Q9MMU2"/>
<dbReference type="Gene3D" id="2.80.10.50">
    <property type="match status" value="1"/>
</dbReference>
<dbReference type="InterPro" id="IPR035992">
    <property type="entry name" value="Ricin_B-like_lectins"/>
</dbReference>
<dbReference type="KEGG" id="daur:Daura_01990"/>
<dbReference type="InterPro" id="IPR042517">
    <property type="entry name" value="Glyco_hydro_64_N_2"/>
</dbReference>
<proteinExistence type="predicted"/>
<dbReference type="Proteomes" id="UP001058003">
    <property type="component" value="Chromosome"/>
</dbReference>
<feature type="domain" description="GH64" evidence="2">
    <location>
        <begin position="45"/>
        <end position="406"/>
    </location>
</feature>
<evidence type="ECO:0000259" key="2">
    <source>
        <dbReference type="PROSITE" id="PS52006"/>
    </source>
</evidence>
<organism evidence="3 4">
    <name type="scientific">Dactylosporangium aurantiacum</name>
    <dbReference type="NCBI Taxonomy" id="35754"/>
    <lineage>
        <taxon>Bacteria</taxon>
        <taxon>Bacillati</taxon>
        <taxon>Actinomycetota</taxon>
        <taxon>Actinomycetes</taxon>
        <taxon>Micromonosporales</taxon>
        <taxon>Micromonosporaceae</taxon>
        <taxon>Dactylosporangium</taxon>
    </lineage>
</organism>
<dbReference type="EMBL" id="CP073767">
    <property type="protein sequence ID" value="UWZ55077.1"/>
    <property type="molecule type" value="Genomic_DNA"/>
</dbReference>
<dbReference type="Pfam" id="PF00652">
    <property type="entry name" value="Ricin_B_lectin"/>
    <property type="match status" value="1"/>
</dbReference>
<dbReference type="InterPro" id="IPR037398">
    <property type="entry name" value="Glyco_hydro_64_fam"/>
</dbReference>
<keyword evidence="4" id="KW-1185">Reference proteome</keyword>
<dbReference type="InterPro" id="IPR037176">
    <property type="entry name" value="Osmotin/thaumatin-like_sf"/>
</dbReference>
<accession>A0A9Q9MMU2</accession>
<dbReference type="InterPro" id="IPR000772">
    <property type="entry name" value="Ricin_B_lectin"/>
</dbReference>
<dbReference type="PROSITE" id="PS52006">
    <property type="entry name" value="GH64"/>
    <property type="match status" value="1"/>
</dbReference>
<dbReference type="SMART" id="SM00458">
    <property type="entry name" value="RICIN"/>
    <property type="match status" value="1"/>
</dbReference>